<gene>
    <name evidence="3" type="ORF">DGAL_LOCUS14166</name>
</gene>
<dbReference type="InterPro" id="IPR042307">
    <property type="entry name" value="Reeler_sf"/>
</dbReference>
<reference evidence="3" key="1">
    <citation type="submission" date="2021-11" db="EMBL/GenBank/DDBJ databases">
        <authorList>
            <person name="Schell T."/>
        </authorList>
    </citation>
    <scope>NUCLEOTIDE SEQUENCE</scope>
    <source>
        <strain evidence="3">M5</strain>
    </source>
</reference>
<dbReference type="Gene3D" id="2.60.40.4060">
    <property type="entry name" value="Reeler domain"/>
    <property type="match status" value="1"/>
</dbReference>
<name>A0A8J2S6Y4_9CRUS</name>
<keyword evidence="1" id="KW-0732">Signal</keyword>
<dbReference type="InterPro" id="IPR051237">
    <property type="entry name" value="Ferric-chelate_Red/DefProt"/>
</dbReference>
<evidence type="ECO:0000259" key="2">
    <source>
        <dbReference type="PROSITE" id="PS51019"/>
    </source>
</evidence>
<dbReference type="GO" id="GO:0016020">
    <property type="term" value="C:membrane"/>
    <property type="evidence" value="ECO:0007669"/>
    <property type="project" value="TreeGrafter"/>
</dbReference>
<feature type="chain" id="PRO_5035188317" description="Reelin domain-containing protein" evidence="1">
    <location>
        <begin position="23"/>
        <end position="162"/>
    </location>
</feature>
<sequence>MAIKIAICTLVSLFFIIQTCRAFPNGGPIDACVKAQPNRPNHGGTEPQSPSSNPFIVEASSDYYKPGDKITVTIHGPKSAFKGFFFQGRDPKTQEWIGVFEKNPDVKSYAECSAATHTDNDPKETVTLLWHAPDAVGQVYFIGTVLQNYRTYWSDVVARVPQ</sequence>
<dbReference type="PANTHER" id="PTHR45828">
    <property type="entry name" value="CYTOCHROME B561/FERRIC REDUCTASE TRANSMEMBRANE"/>
    <property type="match status" value="1"/>
</dbReference>
<evidence type="ECO:0000313" key="3">
    <source>
        <dbReference type="EMBL" id="CAH0110596.1"/>
    </source>
</evidence>
<feature type="signal peptide" evidence="1">
    <location>
        <begin position="1"/>
        <end position="22"/>
    </location>
</feature>
<dbReference type="Proteomes" id="UP000789390">
    <property type="component" value="Unassembled WGS sequence"/>
</dbReference>
<accession>A0A8J2S6Y4</accession>
<dbReference type="PANTHER" id="PTHR45828:SF40">
    <property type="entry name" value="REELIN DOMAIN-CONTAINING PROTEIN"/>
    <property type="match status" value="1"/>
</dbReference>
<dbReference type="EMBL" id="CAKKLH010000303">
    <property type="protein sequence ID" value="CAH0110596.1"/>
    <property type="molecule type" value="Genomic_DNA"/>
</dbReference>
<proteinExistence type="predicted"/>
<organism evidence="3 4">
    <name type="scientific">Daphnia galeata</name>
    <dbReference type="NCBI Taxonomy" id="27404"/>
    <lineage>
        <taxon>Eukaryota</taxon>
        <taxon>Metazoa</taxon>
        <taxon>Ecdysozoa</taxon>
        <taxon>Arthropoda</taxon>
        <taxon>Crustacea</taxon>
        <taxon>Branchiopoda</taxon>
        <taxon>Diplostraca</taxon>
        <taxon>Cladocera</taxon>
        <taxon>Anomopoda</taxon>
        <taxon>Daphniidae</taxon>
        <taxon>Daphnia</taxon>
    </lineage>
</organism>
<dbReference type="PROSITE" id="PS51019">
    <property type="entry name" value="REELIN"/>
    <property type="match status" value="1"/>
</dbReference>
<dbReference type="AlphaFoldDB" id="A0A8J2S6Y4"/>
<dbReference type="InterPro" id="IPR002861">
    <property type="entry name" value="Reeler_dom"/>
</dbReference>
<evidence type="ECO:0000256" key="1">
    <source>
        <dbReference type="SAM" id="SignalP"/>
    </source>
</evidence>
<feature type="domain" description="Reelin" evidence="2">
    <location>
        <begin position="17"/>
        <end position="162"/>
    </location>
</feature>
<keyword evidence="4" id="KW-1185">Reference proteome</keyword>
<dbReference type="OrthoDB" id="2419613at2759"/>
<comment type="caution">
    <text evidence="3">The sequence shown here is derived from an EMBL/GenBank/DDBJ whole genome shotgun (WGS) entry which is preliminary data.</text>
</comment>
<evidence type="ECO:0000313" key="4">
    <source>
        <dbReference type="Proteomes" id="UP000789390"/>
    </source>
</evidence>
<protein>
    <recommendedName>
        <fullName evidence="2">Reelin domain-containing protein</fullName>
    </recommendedName>
</protein>
<dbReference type="CDD" id="cd08544">
    <property type="entry name" value="Reeler"/>
    <property type="match status" value="1"/>
</dbReference>
<dbReference type="Pfam" id="PF02014">
    <property type="entry name" value="Reeler"/>
    <property type="match status" value="1"/>
</dbReference>